<name>A0A699GLR1_TANCI</name>
<comment type="caution">
    <text evidence="1">The sequence shown here is derived from an EMBL/GenBank/DDBJ whole genome shotgun (WGS) entry which is preliminary data.</text>
</comment>
<accession>A0A699GLR1</accession>
<protein>
    <submittedName>
        <fullName evidence="1">Uncharacterized protein</fullName>
    </submittedName>
</protein>
<reference evidence="1" key="1">
    <citation type="journal article" date="2019" name="Sci. Rep.">
        <title>Draft genome of Tanacetum cinerariifolium, the natural source of mosquito coil.</title>
        <authorList>
            <person name="Yamashiro T."/>
            <person name="Shiraishi A."/>
            <person name="Satake H."/>
            <person name="Nakayama K."/>
        </authorList>
    </citation>
    <scope>NUCLEOTIDE SEQUENCE</scope>
</reference>
<proteinExistence type="predicted"/>
<sequence length="69" mass="7060">MTRLLNWKTIAKSGSVDEGFVASVVGGGVNVDCCGGGIKDGNDCGMTVENTDGELAITKTCTVRSLGFC</sequence>
<dbReference type="EMBL" id="BKCJ010005538">
    <property type="protein sequence ID" value="GEU67300.1"/>
    <property type="molecule type" value="Genomic_DNA"/>
</dbReference>
<gene>
    <name evidence="1" type="ORF">Tci_039278</name>
</gene>
<dbReference type="AlphaFoldDB" id="A0A699GLR1"/>
<organism evidence="1">
    <name type="scientific">Tanacetum cinerariifolium</name>
    <name type="common">Dalmatian daisy</name>
    <name type="synonym">Chrysanthemum cinerariifolium</name>
    <dbReference type="NCBI Taxonomy" id="118510"/>
    <lineage>
        <taxon>Eukaryota</taxon>
        <taxon>Viridiplantae</taxon>
        <taxon>Streptophyta</taxon>
        <taxon>Embryophyta</taxon>
        <taxon>Tracheophyta</taxon>
        <taxon>Spermatophyta</taxon>
        <taxon>Magnoliopsida</taxon>
        <taxon>eudicotyledons</taxon>
        <taxon>Gunneridae</taxon>
        <taxon>Pentapetalae</taxon>
        <taxon>asterids</taxon>
        <taxon>campanulids</taxon>
        <taxon>Asterales</taxon>
        <taxon>Asteraceae</taxon>
        <taxon>Asteroideae</taxon>
        <taxon>Anthemideae</taxon>
        <taxon>Anthemidinae</taxon>
        <taxon>Tanacetum</taxon>
    </lineage>
</organism>
<evidence type="ECO:0000313" key="1">
    <source>
        <dbReference type="EMBL" id="GEU67300.1"/>
    </source>
</evidence>